<comment type="caution">
    <text evidence="8">Lacks conserved residue(s) required for the propagation of feature annotation.</text>
</comment>
<keyword evidence="2 8" id="KW-0436">Ligase</keyword>
<comment type="catalytic activity">
    <reaction evidence="8">
        <text>N(2)-formyl-N(1)-(5-phospho-beta-D-ribosyl)glycinamide + L-glutamine + ATP + H2O = 2-formamido-N(1)-(5-O-phospho-beta-D-ribosyl)acetamidine + L-glutamate + ADP + phosphate + H(+)</text>
        <dbReference type="Rhea" id="RHEA:17129"/>
        <dbReference type="ChEBI" id="CHEBI:15377"/>
        <dbReference type="ChEBI" id="CHEBI:15378"/>
        <dbReference type="ChEBI" id="CHEBI:29985"/>
        <dbReference type="ChEBI" id="CHEBI:30616"/>
        <dbReference type="ChEBI" id="CHEBI:43474"/>
        <dbReference type="ChEBI" id="CHEBI:58359"/>
        <dbReference type="ChEBI" id="CHEBI:147286"/>
        <dbReference type="ChEBI" id="CHEBI:147287"/>
        <dbReference type="ChEBI" id="CHEBI:456216"/>
        <dbReference type="EC" id="6.3.5.3"/>
    </reaction>
</comment>
<gene>
    <name evidence="8" type="primary">purL</name>
    <name evidence="13" type="ORF">FB559_3548</name>
</gene>
<feature type="binding site" evidence="8">
    <location>
        <position position="142"/>
    </location>
    <ligand>
        <name>ATP</name>
        <dbReference type="ChEBI" id="CHEBI:30616"/>
    </ligand>
</feature>
<dbReference type="AlphaFoldDB" id="A0A543CLZ4"/>
<feature type="binding site" evidence="8">
    <location>
        <position position="551"/>
    </location>
    <ligand>
        <name>ATP</name>
        <dbReference type="ChEBI" id="CHEBI:30616"/>
    </ligand>
</feature>
<evidence type="ECO:0000256" key="4">
    <source>
        <dbReference type="ARBA" id="ARBA00022741"/>
    </source>
</evidence>
<evidence type="ECO:0000256" key="2">
    <source>
        <dbReference type="ARBA" id="ARBA00022598"/>
    </source>
</evidence>
<feature type="binding site" evidence="8">
    <location>
        <position position="168"/>
    </location>
    <ligand>
        <name>Mg(2+)</name>
        <dbReference type="ChEBI" id="CHEBI:18420"/>
        <label>2</label>
    </ligand>
</feature>
<feature type="binding site" evidence="8">
    <location>
        <position position="320"/>
    </location>
    <ligand>
        <name>Mg(2+)</name>
        <dbReference type="ChEBI" id="CHEBI:18420"/>
        <label>2</label>
    </ligand>
</feature>
<keyword evidence="6 8" id="KW-0067">ATP-binding</keyword>
<evidence type="ECO:0000256" key="7">
    <source>
        <dbReference type="ARBA" id="ARBA00022842"/>
    </source>
</evidence>
<feature type="binding site" evidence="8">
    <location>
        <position position="292"/>
    </location>
    <ligand>
        <name>substrate</name>
    </ligand>
</feature>
<feature type="binding site" evidence="8">
    <location>
        <position position="591"/>
    </location>
    <ligand>
        <name>substrate</name>
    </ligand>
</feature>
<keyword evidence="5 8" id="KW-0658">Purine biosynthesis</keyword>
<keyword evidence="7 8" id="KW-0460">Magnesium</keyword>
<comment type="function">
    <text evidence="8">Part of the phosphoribosylformylglycinamidine synthase complex involved in the purines biosynthetic pathway. Catalyzes the ATP-dependent conversion of formylglycinamide ribonucleotide (FGAR) and glutamine to yield formylglycinamidine ribonucleotide (FGAM) and glutamate. The FGAM synthase complex is composed of three subunits. PurQ produces an ammonia molecule by converting glutamine to glutamate. PurL transfers the ammonia molecule to FGAR to form FGAM in an ATP-dependent manner. PurS interacts with PurQ and PurL and is thought to assist in the transfer of the ammonia molecule from PurQ to PurL.</text>
</comment>
<dbReference type="GO" id="GO:0005524">
    <property type="term" value="F:ATP binding"/>
    <property type="evidence" value="ECO:0007669"/>
    <property type="project" value="UniProtKB-UniRule"/>
</dbReference>
<dbReference type="HAMAP" id="MF_00420">
    <property type="entry name" value="PurL_2"/>
    <property type="match status" value="1"/>
</dbReference>
<dbReference type="InterPro" id="IPR036676">
    <property type="entry name" value="PurM-like_C_sf"/>
</dbReference>
<dbReference type="Pfam" id="PF18072">
    <property type="entry name" value="FGAR-AT_linker"/>
    <property type="match status" value="1"/>
</dbReference>
<feature type="binding site" evidence="8">
    <location>
        <begin position="145"/>
        <end position="148"/>
    </location>
    <ligand>
        <name>substrate</name>
    </ligand>
</feature>
<dbReference type="UniPathway" id="UPA00074">
    <property type="reaction ID" value="UER00128"/>
</dbReference>
<dbReference type="GO" id="GO:0006189">
    <property type="term" value="P:'de novo' IMP biosynthetic process"/>
    <property type="evidence" value="ECO:0007669"/>
    <property type="project" value="UniProtKB-UniRule"/>
</dbReference>
<comment type="subunit">
    <text evidence="8">Monomer. Part of the FGAM synthase complex composed of 1 PurL, 1 PurQ and 2 PurS subunits.</text>
</comment>
<dbReference type="InterPro" id="IPR016188">
    <property type="entry name" value="PurM-like_N"/>
</dbReference>
<feature type="domain" description="PurM-like N-terminal" evidence="10">
    <location>
        <begin position="495"/>
        <end position="612"/>
    </location>
</feature>
<name>A0A543CLZ4_9ACTN</name>
<dbReference type="PIRSF" id="PIRSF001587">
    <property type="entry name" value="FGAM_synthase_II"/>
    <property type="match status" value="1"/>
</dbReference>
<feature type="compositionally biased region" description="Acidic residues" evidence="9">
    <location>
        <begin position="1"/>
        <end position="10"/>
    </location>
</feature>
<dbReference type="PANTHER" id="PTHR43555:SF1">
    <property type="entry name" value="PHOSPHORIBOSYLFORMYLGLYCINAMIDINE SYNTHASE SUBUNIT PURL"/>
    <property type="match status" value="1"/>
</dbReference>
<feature type="binding site" evidence="8">
    <location>
        <position position="167"/>
    </location>
    <ligand>
        <name>substrate</name>
    </ligand>
</feature>
<evidence type="ECO:0000256" key="9">
    <source>
        <dbReference type="SAM" id="MobiDB-lite"/>
    </source>
</evidence>
<dbReference type="Proteomes" id="UP000316096">
    <property type="component" value="Unassembled WGS sequence"/>
</dbReference>
<keyword evidence="4 8" id="KW-0547">Nucleotide-binding</keyword>
<keyword evidence="3 8" id="KW-0479">Metal-binding</keyword>
<dbReference type="EC" id="6.3.5.3" evidence="8"/>
<dbReference type="InterPro" id="IPR036921">
    <property type="entry name" value="PurM-like_N_sf"/>
</dbReference>
<evidence type="ECO:0000259" key="12">
    <source>
        <dbReference type="Pfam" id="PF18072"/>
    </source>
</evidence>
<comment type="pathway">
    <text evidence="8">Purine metabolism; IMP biosynthesis via de novo pathway; 5-amino-1-(5-phospho-D-ribosyl)imidazole from N(2)-formyl-N(1)-(5-phospho-D-ribosyl)glycinamide: step 1/2.</text>
</comment>
<evidence type="ECO:0000256" key="3">
    <source>
        <dbReference type="ARBA" id="ARBA00022723"/>
    </source>
</evidence>
<feature type="active site" description="Proton acceptor" evidence="8">
    <location>
        <position position="146"/>
    </location>
</feature>
<keyword evidence="1 8" id="KW-0963">Cytoplasm</keyword>
<keyword evidence="14" id="KW-1185">Reference proteome</keyword>
<dbReference type="SUPFAM" id="SSF55326">
    <property type="entry name" value="PurM N-terminal domain-like"/>
    <property type="match status" value="2"/>
</dbReference>
<reference evidence="13 14" key="1">
    <citation type="submission" date="2019-06" db="EMBL/GenBank/DDBJ databases">
        <title>Sequencing the genomes of 1000 actinobacteria strains.</title>
        <authorList>
            <person name="Klenk H.-P."/>
        </authorList>
    </citation>
    <scope>NUCLEOTIDE SEQUENCE [LARGE SCALE GENOMIC DNA]</scope>
    <source>
        <strain evidence="13 14">DSM 102200</strain>
    </source>
</reference>
<dbReference type="InterPro" id="IPR010074">
    <property type="entry name" value="PRibForGlyAmidine_synth_PurL"/>
</dbReference>
<feature type="binding site" evidence="8">
    <location>
        <begin position="364"/>
        <end position="366"/>
    </location>
    <ligand>
        <name>substrate</name>
    </ligand>
</feature>
<evidence type="ECO:0000256" key="5">
    <source>
        <dbReference type="ARBA" id="ARBA00022755"/>
    </source>
</evidence>
<proteinExistence type="inferred from homology"/>
<dbReference type="EMBL" id="VFOZ01000001">
    <property type="protein sequence ID" value="TQL97937.1"/>
    <property type="molecule type" value="Genomic_DNA"/>
</dbReference>
<dbReference type="InterPro" id="IPR010918">
    <property type="entry name" value="PurM-like_C_dom"/>
</dbReference>
<feature type="domain" description="Phosphoribosylformylglycinamidine synthase linker" evidence="12">
    <location>
        <begin position="61"/>
        <end position="101"/>
    </location>
</feature>
<dbReference type="SUPFAM" id="SSF56042">
    <property type="entry name" value="PurM C-terminal domain-like"/>
    <property type="match status" value="2"/>
</dbReference>
<feature type="region of interest" description="Disordered" evidence="9">
    <location>
        <begin position="1"/>
        <end position="53"/>
    </location>
</feature>
<dbReference type="FunFam" id="3.30.1330.10:FF:000004">
    <property type="entry name" value="Phosphoribosylformylglycinamidine synthase subunit PurL"/>
    <property type="match status" value="1"/>
</dbReference>
<feature type="binding site" evidence="8">
    <location>
        <position position="144"/>
    </location>
    <ligand>
        <name>Mg(2+)</name>
        <dbReference type="ChEBI" id="CHEBI:18420"/>
        <label>1</label>
    </ligand>
</feature>
<evidence type="ECO:0000259" key="10">
    <source>
        <dbReference type="Pfam" id="PF00586"/>
    </source>
</evidence>
<evidence type="ECO:0000256" key="1">
    <source>
        <dbReference type="ARBA" id="ARBA00022490"/>
    </source>
</evidence>
<evidence type="ECO:0000313" key="14">
    <source>
        <dbReference type="Proteomes" id="UP000316096"/>
    </source>
</evidence>
<dbReference type="RefSeq" id="WP_141956602.1">
    <property type="nucleotide sequence ID" value="NZ_VFOZ01000001.1"/>
</dbReference>
<dbReference type="InterPro" id="IPR041609">
    <property type="entry name" value="PurL_linker"/>
</dbReference>
<dbReference type="NCBIfam" id="NF002290">
    <property type="entry name" value="PRK01213.1"/>
    <property type="match status" value="1"/>
</dbReference>
<feature type="compositionally biased region" description="Basic and acidic residues" evidence="9">
    <location>
        <begin position="437"/>
        <end position="455"/>
    </location>
</feature>
<feature type="active site" evidence="8">
    <location>
        <position position="97"/>
    </location>
</feature>
<dbReference type="Pfam" id="PF00586">
    <property type="entry name" value="AIRS"/>
    <property type="match status" value="2"/>
</dbReference>
<dbReference type="PANTHER" id="PTHR43555">
    <property type="entry name" value="PHOSPHORIBOSYLFORMYLGLYCINAMIDINE SYNTHASE SUBUNIT PURL"/>
    <property type="match status" value="1"/>
</dbReference>
<comment type="caution">
    <text evidence="13">The sequence shown here is derived from an EMBL/GenBank/DDBJ whole genome shotgun (WGS) entry which is preliminary data.</text>
</comment>
<dbReference type="Gene3D" id="3.90.650.10">
    <property type="entry name" value="PurM-like C-terminal domain"/>
    <property type="match status" value="2"/>
</dbReference>
<dbReference type="OrthoDB" id="9804441at2"/>
<feature type="domain" description="PurM-like C-terminal" evidence="11">
    <location>
        <begin position="252"/>
        <end position="408"/>
    </location>
</feature>
<feature type="domain" description="PurM-like C-terminal" evidence="11">
    <location>
        <begin position="627"/>
        <end position="760"/>
    </location>
</feature>
<dbReference type="Pfam" id="PF02769">
    <property type="entry name" value="AIRS_C"/>
    <property type="match status" value="2"/>
</dbReference>
<feature type="domain" description="PurM-like N-terminal" evidence="10">
    <location>
        <begin position="125"/>
        <end position="239"/>
    </location>
</feature>
<accession>A0A543CLZ4</accession>
<evidence type="ECO:0000256" key="8">
    <source>
        <dbReference type="HAMAP-Rule" id="MF_00420"/>
    </source>
</evidence>
<dbReference type="CDD" id="cd02204">
    <property type="entry name" value="PurL_repeat2"/>
    <property type="match status" value="1"/>
</dbReference>
<dbReference type="GO" id="GO:0004642">
    <property type="term" value="F:phosphoribosylformylglycinamidine synthase activity"/>
    <property type="evidence" value="ECO:0007669"/>
    <property type="project" value="UniProtKB-UniRule"/>
</dbReference>
<dbReference type="CDD" id="cd02203">
    <property type="entry name" value="PurL_repeat1"/>
    <property type="match status" value="1"/>
</dbReference>
<comment type="subcellular location">
    <subcellularLocation>
        <location evidence="8">Cytoplasm</location>
    </subcellularLocation>
</comment>
<feature type="binding site" evidence="8">
    <location>
        <position position="588"/>
    </location>
    <ligand>
        <name>ATP</name>
        <dbReference type="ChEBI" id="CHEBI:30616"/>
    </ligand>
</feature>
<feature type="compositionally biased region" description="Low complexity" evidence="9">
    <location>
        <begin position="11"/>
        <end position="40"/>
    </location>
</feature>
<dbReference type="GO" id="GO:0005737">
    <property type="term" value="C:cytoplasm"/>
    <property type="evidence" value="ECO:0007669"/>
    <property type="project" value="UniProtKB-SubCell"/>
</dbReference>
<evidence type="ECO:0000313" key="13">
    <source>
        <dbReference type="EMBL" id="TQL97937.1"/>
    </source>
</evidence>
<evidence type="ECO:0000259" key="11">
    <source>
        <dbReference type="Pfam" id="PF02769"/>
    </source>
</evidence>
<feature type="region of interest" description="Disordered" evidence="9">
    <location>
        <begin position="432"/>
        <end position="455"/>
    </location>
</feature>
<organism evidence="13 14">
    <name type="scientific">Actinoallomurus bryophytorum</name>
    <dbReference type="NCBI Taxonomy" id="1490222"/>
    <lineage>
        <taxon>Bacteria</taxon>
        <taxon>Bacillati</taxon>
        <taxon>Actinomycetota</taxon>
        <taxon>Actinomycetes</taxon>
        <taxon>Streptosporangiales</taxon>
        <taxon>Thermomonosporaceae</taxon>
        <taxon>Actinoallomurus</taxon>
    </lineage>
</organism>
<dbReference type="GO" id="GO:0000287">
    <property type="term" value="F:magnesium ion binding"/>
    <property type="evidence" value="ECO:0007669"/>
    <property type="project" value="UniProtKB-UniRule"/>
</dbReference>
<dbReference type="NCBIfam" id="TIGR01736">
    <property type="entry name" value="FGAM_synth_II"/>
    <property type="match status" value="1"/>
</dbReference>
<feature type="binding site" evidence="8">
    <location>
        <position position="100"/>
    </location>
    <ligand>
        <name>ATP</name>
        <dbReference type="ChEBI" id="CHEBI:30616"/>
    </ligand>
</feature>
<sequence length="788" mass="82936">MTAPNDETEIEAAQPQPQAEPAPQAGRPAPGGQQPVAGRPADPPVDTVARAARTPDVKLPYAELGMSDDEFARLHRILGRRPTSAELAIYSVMWSEHCSYKSSRVHLKKFAEKAPQSTALLVGMGENAGVVDVGNGWAVTFKIESHNHPSYVEPYQGAATGVGGIVRDILTMGARPVAVMDSLRFGAPDAPDTRRVLDGVVRGVGGYGNCLGLPNIGGEVVFDPCYGANPLVNALCVGVLKPEDIKRAIAPGPGNKVILFGATTGPDGIGGASVLASATFDEASHQKRPSVQVGDPFMEKLLTECCLEIFGEDLVVGIQDLGAAGVSCATTELAAAGTGGMDVDLDLVPLRDETLRPEEILMSESQERMMAVVEPAKVERFLELCAKWDVPATVLGEVTDTGRLRMTWRGETIVDLPPVTAADEGPVYERPYEQPADLDRLQADTADRLPRPSTPDELRNTVMWLAGSPNLADKSFVTSQYDKYVQGNTVLAMPDDAGVIRIGDGPQGIALATDGNGRYTRLDPYAGAQLALSEAYRNVATTGARPIAVTNCLNFGSPEDPGVMWQFAQAVEGLADACQALGVPVTGGNVSFYNQTGDVPINPTPVIGVLGVHDDVTRRVQMSFNVEGMAILLLGETRPEFGGSEWANVVFRHLGGLPPRPDLAAEAALASVLVAAAREGILDAAHDVSDGGLSQTLLESCLRGGLGCTVSLAGDPFVELFSESVARAVVAVHPDYAARVAALCEAASVPVRHIGTVGGDAFAVEGQFSIPLVELREVHQGALPALFA</sequence>
<protein>
    <recommendedName>
        <fullName evidence="8">Phosphoribosylformylglycinamidine synthase subunit PurL</fullName>
        <shortName evidence="8">FGAM synthase</shortName>
        <ecNumber evidence="8">6.3.5.3</ecNumber>
    </recommendedName>
    <alternativeName>
        <fullName evidence="8">Formylglycinamide ribonucleotide amidotransferase subunit II</fullName>
        <shortName evidence="8">FGAR amidotransferase II</shortName>
        <shortName evidence="8">FGAR-AT II</shortName>
    </alternativeName>
    <alternativeName>
        <fullName evidence="8">Glutamine amidotransferase PurL</fullName>
    </alternativeName>
    <alternativeName>
        <fullName evidence="8">Phosphoribosylformylglycinamidine synthase subunit II</fullName>
    </alternativeName>
</protein>
<feature type="binding site" evidence="8">
    <location>
        <position position="589"/>
    </location>
    <ligand>
        <name>Mg(2+)</name>
        <dbReference type="ChEBI" id="CHEBI:18420"/>
        <label>1</label>
    </ligand>
</feature>
<dbReference type="Gene3D" id="3.30.1330.10">
    <property type="entry name" value="PurM-like, N-terminal domain"/>
    <property type="match status" value="2"/>
</dbReference>
<evidence type="ECO:0000256" key="6">
    <source>
        <dbReference type="ARBA" id="ARBA00022840"/>
    </source>
</evidence>
<comment type="similarity">
    <text evidence="8">Belongs to the FGAMS family.</text>
</comment>